<evidence type="ECO:0000313" key="3">
    <source>
        <dbReference type="Proteomes" id="UP000019380"/>
    </source>
</evidence>
<keyword evidence="1" id="KW-1133">Transmembrane helix</keyword>
<name>W6NYN7_9BACE</name>
<comment type="caution">
    <text evidence="2">The sequence shown here is derived from an EMBL/GenBank/DDBJ whole genome shotgun (WGS) entry which is preliminary data.</text>
</comment>
<reference evidence="2 3" key="1">
    <citation type="submission" date="2013-12" db="EMBL/GenBank/DDBJ databases">
        <title>Improved hybrid genome assemblies of Bacteroides xylanisolvens SD CC 1b and Bacteroides xylanisolvens SD CC 2a using Illumina and 454 Sequencing.</title>
        <authorList>
            <person name="Ramaraj T."/>
            <person name="Sundararajan A."/>
            <person name="Mudge J."/>
            <person name="Schilkey F.D."/>
            <person name="Delvecchio V."/>
            <person name="Donlon M."/>
            <person name="Ziemer C."/>
        </authorList>
    </citation>
    <scope>NUCLEOTIDE SEQUENCE [LARGE SCALE GENOMIC DNA]</scope>
</reference>
<protein>
    <submittedName>
        <fullName evidence="2">Uncharacterized protein</fullName>
    </submittedName>
</protein>
<gene>
    <name evidence="2" type="ORF">BN890_1940</name>
</gene>
<proteinExistence type="predicted"/>
<accession>W6NYN7</accession>
<dbReference type="EMBL" id="CBXG010000003">
    <property type="protein sequence ID" value="CDM02648.1"/>
    <property type="molecule type" value="Genomic_DNA"/>
</dbReference>
<feature type="transmembrane region" description="Helical" evidence="1">
    <location>
        <begin position="6"/>
        <end position="29"/>
    </location>
</feature>
<evidence type="ECO:0000256" key="1">
    <source>
        <dbReference type="SAM" id="Phobius"/>
    </source>
</evidence>
<dbReference type="AlphaFoldDB" id="W6NYN7"/>
<organism evidence="2 3">
    <name type="scientific">Bacteroides xylanisolvens SD CC 1b</name>
    <dbReference type="NCBI Taxonomy" id="702447"/>
    <lineage>
        <taxon>Bacteria</taxon>
        <taxon>Pseudomonadati</taxon>
        <taxon>Bacteroidota</taxon>
        <taxon>Bacteroidia</taxon>
        <taxon>Bacteroidales</taxon>
        <taxon>Bacteroidaceae</taxon>
        <taxon>Bacteroides</taxon>
    </lineage>
</organism>
<sequence>MELKYLTNGFFLVFFNKQFTLHLAPILFIRRRYRVKG</sequence>
<evidence type="ECO:0000313" key="2">
    <source>
        <dbReference type="EMBL" id="CDM02648.1"/>
    </source>
</evidence>
<keyword evidence="1" id="KW-0812">Transmembrane</keyword>
<dbReference type="Proteomes" id="UP000019380">
    <property type="component" value="Unassembled WGS sequence"/>
</dbReference>
<keyword evidence="1" id="KW-0472">Membrane</keyword>